<dbReference type="AlphaFoldDB" id="A0A7Y0L5X9"/>
<accession>A0A7Y0L5X9</accession>
<gene>
    <name evidence="1" type="ORF">HIJ39_15865</name>
</gene>
<protein>
    <submittedName>
        <fullName evidence="1">Uncharacterized protein</fullName>
    </submittedName>
</protein>
<dbReference type="EMBL" id="JABBVZ010000067">
    <property type="protein sequence ID" value="NMP23815.1"/>
    <property type="molecule type" value="Genomic_DNA"/>
</dbReference>
<dbReference type="RefSeq" id="WP_169101411.1">
    <property type="nucleotide sequence ID" value="NZ_JABBVZ010000067.1"/>
</dbReference>
<name>A0A7Y0L5X9_9FIRM</name>
<organism evidence="1 2">
    <name type="scientific">Sulfobacillus harzensis</name>
    <dbReference type="NCBI Taxonomy" id="2729629"/>
    <lineage>
        <taxon>Bacteria</taxon>
        <taxon>Bacillati</taxon>
        <taxon>Bacillota</taxon>
        <taxon>Clostridia</taxon>
        <taxon>Eubacteriales</taxon>
        <taxon>Clostridiales Family XVII. Incertae Sedis</taxon>
        <taxon>Sulfobacillus</taxon>
    </lineage>
</organism>
<sequence>MIMTVVSDAELELLLEQKAAAKARLRRAYRSYFARVAGQEAGEADVIDTQEIAPLEAEFLRLHQSIMAYVARGTRRESEEAR</sequence>
<dbReference type="Proteomes" id="UP000533476">
    <property type="component" value="Unassembled WGS sequence"/>
</dbReference>
<evidence type="ECO:0000313" key="1">
    <source>
        <dbReference type="EMBL" id="NMP23815.1"/>
    </source>
</evidence>
<comment type="caution">
    <text evidence="1">The sequence shown here is derived from an EMBL/GenBank/DDBJ whole genome shotgun (WGS) entry which is preliminary data.</text>
</comment>
<proteinExistence type="predicted"/>
<evidence type="ECO:0000313" key="2">
    <source>
        <dbReference type="Proteomes" id="UP000533476"/>
    </source>
</evidence>
<keyword evidence="2" id="KW-1185">Reference proteome</keyword>
<reference evidence="1 2" key="1">
    <citation type="submission" date="2020-04" db="EMBL/GenBank/DDBJ databases">
        <authorList>
            <person name="Zhang R."/>
            <person name="Schippers A."/>
        </authorList>
    </citation>
    <scope>NUCLEOTIDE SEQUENCE [LARGE SCALE GENOMIC DNA]</scope>
    <source>
        <strain evidence="1 2">DSM 109850</strain>
    </source>
</reference>